<reference evidence="3" key="1">
    <citation type="submission" date="2016-10" db="EMBL/GenBank/DDBJ databases">
        <authorList>
            <person name="Varghese N."/>
            <person name="Submissions S."/>
        </authorList>
    </citation>
    <scope>NUCLEOTIDE SEQUENCE [LARGE SCALE GENOMIC DNA]</scope>
    <source>
        <strain evidence="3">CGMCC 4.3530</strain>
    </source>
</reference>
<evidence type="ECO:0000313" key="3">
    <source>
        <dbReference type="Proteomes" id="UP000199529"/>
    </source>
</evidence>
<evidence type="ECO:0000313" key="2">
    <source>
        <dbReference type="EMBL" id="SDZ11476.1"/>
    </source>
</evidence>
<feature type="region of interest" description="Disordered" evidence="1">
    <location>
        <begin position="260"/>
        <end position="283"/>
    </location>
</feature>
<dbReference type="CDD" id="cd02440">
    <property type="entry name" value="AdoMet_MTases"/>
    <property type="match status" value="1"/>
</dbReference>
<accession>A0A1H3QDK0</accession>
<dbReference type="Pfam" id="PF04672">
    <property type="entry name" value="Methyltransf_19"/>
    <property type="match status" value="1"/>
</dbReference>
<proteinExistence type="predicted"/>
<dbReference type="Proteomes" id="UP000199529">
    <property type="component" value="Unassembled WGS sequence"/>
</dbReference>
<dbReference type="GO" id="GO:0008168">
    <property type="term" value="F:methyltransferase activity"/>
    <property type="evidence" value="ECO:0007669"/>
    <property type="project" value="UniProtKB-KW"/>
</dbReference>
<keyword evidence="3" id="KW-1185">Reference proteome</keyword>
<dbReference type="GO" id="GO:0032259">
    <property type="term" value="P:methylation"/>
    <property type="evidence" value="ECO:0007669"/>
    <property type="project" value="UniProtKB-KW"/>
</dbReference>
<sequence>MTDPRGPLERLLDTGQEPPPELVDVNTEEVSIARVYDYCLGGKDNFAVDRAACAAMMEVVPETPLLAQANRCFLRQAVTYLVAEAGIRQIVDIGSGLPTAGNVHEVAQEIAPETRVLYVDNDPIVLAHGRALLANETTTTVINADLRHPDMIFEHPEAERLIDATEPFAVLLGGILMHLEDEEDPEGVAASIRDRLPSGGYLLVSNTCDTGEARAQELGRVFAESGMGTRCFRTWDEQIRYFDGLELIEPGLVPNNRWRPGDDVPDPQNPAHAMHIGGLARKA</sequence>
<keyword evidence="2" id="KW-0808">Transferase</keyword>
<dbReference type="InterPro" id="IPR029063">
    <property type="entry name" value="SAM-dependent_MTases_sf"/>
</dbReference>
<dbReference type="Gene3D" id="3.40.50.150">
    <property type="entry name" value="Vaccinia Virus protein VP39"/>
    <property type="match status" value="1"/>
</dbReference>
<dbReference type="EMBL" id="FNOK01000047">
    <property type="protein sequence ID" value="SDZ11476.1"/>
    <property type="molecule type" value="Genomic_DNA"/>
</dbReference>
<name>A0A1H3QDK0_9PSEU</name>
<dbReference type="PIRSF" id="PIRSF017393">
    <property type="entry name" value="MTase_SAV2177"/>
    <property type="match status" value="1"/>
</dbReference>
<evidence type="ECO:0000256" key="1">
    <source>
        <dbReference type="SAM" id="MobiDB-lite"/>
    </source>
</evidence>
<dbReference type="RefSeq" id="WP_245761586.1">
    <property type="nucleotide sequence ID" value="NZ_FNOK01000047.1"/>
</dbReference>
<dbReference type="AlphaFoldDB" id="A0A1H3QDK0"/>
<dbReference type="SUPFAM" id="SSF53335">
    <property type="entry name" value="S-adenosyl-L-methionine-dependent methyltransferases"/>
    <property type="match status" value="1"/>
</dbReference>
<organism evidence="2 3">
    <name type="scientific">Saccharopolyspora shandongensis</name>
    <dbReference type="NCBI Taxonomy" id="418495"/>
    <lineage>
        <taxon>Bacteria</taxon>
        <taxon>Bacillati</taxon>
        <taxon>Actinomycetota</taxon>
        <taxon>Actinomycetes</taxon>
        <taxon>Pseudonocardiales</taxon>
        <taxon>Pseudonocardiaceae</taxon>
        <taxon>Saccharopolyspora</taxon>
    </lineage>
</organism>
<keyword evidence="2" id="KW-0489">Methyltransferase</keyword>
<dbReference type="InterPro" id="IPR006764">
    <property type="entry name" value="SAM_dep_MeTrfase_SAV2177_type"/>
</dbReference>
<feature type="region of interest" description="Disordered" evidence="1">
    <location>
        <begin position="1"/>
        <end position="22"/>
    </location>
</feature>
<dbReference type="STRING" id="418495.SAMN05216215_104718"/>
<protein>
    <submittedName>
        <fullName evidence="2">S-adenosyl methyltransferase</fullName>
    </submittedName>
</protein>
<feature type="compositionally biased region" description="Basic and acidic residues" evidence="1">
    <location>
        <begin position="1"/>
        <end position="12"/>
    </location>
</feature>
<gene>
    <name evidence="2" type="ORF">SAMN05216215_104718</name>
</gene>